<dbReference type="PANTHER" id="PTHR23308">
    <property type="entry name" value="NUCLEAR INHIBITOR OF PROTEIN PHOSPHATASE-1"/>
    <property type="match status" value="1"/>
</dbReference>
<dbReference type="CDD" id="cd00060">
    <property type="entry name" value="FHA"/>
    <property type="match status" value="1"/>
</dbReference>
<protein>
    <submittedName>
        <fullName evidence="3">DUF2662 domain-containing protein</fullName>
    </submittedName>
</protein>
<feature type="domain" description="FHA" evidence="2">
    <location>
        <begin position="156"/>
        <end position="205"/>
    </location>
</feature>
<evidence type="ECO:0000313" key="4">
    <source>
        <dbReference type="Proteomes" id="UP000318693"/>
    </source>
</evidence>
<dbReference type="RefSeq" id="WP_143417503.1">
    <property type="nucleotide sequence ID" value="NZ_VJXR01000010.1"/>
</dbReference>
<dbReference type="PROSITE" id="PS50006">
    <property type="entry name" value="FHA_DOMAIN"/>
    <property type="match status" value="1"/>
</dbReference>
<evidence type="ECO:0000256" key="1">
    <source>
        <dbReference type="ARBA" id="ARBA00022553"/>
    </source>
</evidence>
<organism evidence="3 4">
    <name type="scientific">Georgenia yuyongxinii</name>
    <dbReference type="NCBI Taxonomy" id="2589797"/>
    <lineage>
        <taxon>Bacteria</taxon>
        <taxon>Bacillati</taxon>
        <taxon>Actinomycetota</taxon>
        <taxon>Actinomycetes</taxon>
        <taxon>Micrococcales</taxon>
        <taxon>Bogoriellaceae</taxon>
        <taxon>Georgenia</taxon>
    </lineage>
</organism>
<dbReference type="InterPro" id="IPR000253">
    <property type="entry name" value="FHA_dom"/>
</dbReference>
<reference evidence="3 4" key="1">
    <citation type="submission" date="2019-07" db="EMBL/GenBank/DDBJ databases">
        <title>Georgenia wutianyii sp. nov. and Georgenia *** sp. nov. isolated from plateau pika (Ochotona curzoniae) in the Qinghai-Tibet plateau of China.</title>
        <authorList>
            <person name="Tian Z."/>
        </authorList>
    </citation>
    <scope>NUCLEOTIDE SEQUENCE [LARGE SCALE GENOMIC DNA]</scope>
    <source>
        <strain evidence="3 4">Z446</strain>
    </source>
</reference>
<dbReference type="InterPro" id="IPR042287">
    <property type="entry name" value="FhaA_N_sf"/>
</dbReference>
<dbReference type="EMBL" id="VJXR01000010">
    <property type="protein sequence ID" value="TRW46358.1"/>
    <property type="molecule type" value="Genomic_DNA"/>
</dbReference>
<name>A0A552WU36_9MICO</name>
<proteinExistence type="predicted"/>
<dbReference type="SUPFAM" id="SSF49879">
    <property type="entry name" value="SMAD/FHA domain"/>
    <property type="match status" value="1"/>
</dbReference>
<dbReference type="InterPro" id="IPR050923">
    <property type="entry name" value="Cell_Proc_Reg/RNA_Proc"/>
</dbReference>
<dbReference type="Pfam" id="PF12401">
    <property type="entry name" value="FhaA_N"/>
    <property type="match status" value="1"/>
</dbReference>
<dbReference type="InterPro" id="IPR022128">
    <property type="entry name" value="FhaA_N"/>
</dbReference>
<evidence type="ECO:0000259" key="2">
    <source>
        <dbReference type="PROSITE" id="PS50006"/>
    </source>
</evidence>
<keyword evidence="1" id="KW-0597">Phosphoprotein</keyword>
<dbReference type="Gene3D" id="2.60.200.20">
    <property type="match status" value="1"/>
</dbReference>
<dbReference type="SMART" id="SM00240">
    <property type="entry name" value="FHA"/>
    <property type="match status" value="1"/>
</dbReference>
<gene>
    <name evidence="3" type="ORF">FJ693_05375</name>
</gene>
<dbReference type="Proteomes" id="UP000318693">
    <property type="component" value="Unassembled WGS sequence"/>
</dbReference>
<dbReference type="InterPro" id="IPR008984">
    <property type="entry name" value="SMAD_FHA_dom_sf"/>
</dbReference>
<sequence length="239" mass="25533">MGVLDRFEKGVEHIVSAAFAKAFRSEVKPVEITSALRREMDDRAAAVSRGRTVVPNEFVVALAPSDLEQIEQWGADTLADEMVGAATEHAASQRYSFVGPVEVSFEQDDELTTGRFQVRSASRRGAVAPATSAVASARHPIVDIDGQRYLLTGPVTVIGRGSEADIVVDDTGVSRRHLEIRVTPAGVIATDLGSTNGTFVEGHRIDAATLVDGNTITVGRTRILFWTGADEDDATDGGR</sequence>
<dbReference type="AlphaFoldDB" id="A0A552WU36"/>
<evidence type="ECO:0000313" key="3">
    <source>
        <dbReference type="EMBL" id="TRW46358.1"/>
    </source>
</evidence>
<keyword evidence="4" id="KW-1185">Reference proteome</keyword>
<comment type="caution">
    <text evidence="3">The sequence shown here is derived from an EMBL/GenBank/DDBJ whole genome shotgun (WGS) entry which is preliminary data.</text>
</comment>
<accession>A0A552WU36</accession>
<dbReference type="Gene3D" id="3.30.2320.60">
    <property type="entry name" value="FhaA, phosphopeptide-binding domain (DUF3662)"/>
    <property type="match status" value="1"/>
</dbReference>
<dbReference type="Pfam" id="PF00498">
    <property type="entry name" value="FHA"/>
    <property type="match status" value="1"/>
</dbReference>